<feature type="binding site" evidence="3">
    <location>
        <begin position="180"/>
        <end position="182"/>
    </location>
    <ligand>
        <name>FAD</name>
        <dbReference type="ChEBI" id="CHEBI:57692"/>
    </ligand>
</feature>
<keyword evidence="1 3" id="KW-0285">Flavoprotein</keyword>
<dbReference type="PANTHER" id="PTHR11455:SF18">
    <property type="entry name" value="SI:CH1073-390K14.1"/>
    <property type="match status" value="1"/>
</dbReference>
<evidence type="ECO:0000259" key="4">
    <source>
        <dbReference type="Pfam" id="PF03441"/>
    </source>
</evidence>
<evidence type="ECO:0000256" key="2">
    <source>
        <dbReference type="ARBA" id="ARBA00022827"/>
    </source>
</evidence>
<dbReference type="Gene3D" id="1.10.579.10">
    <property type="entry name" value="DNA Cyclobutane Dipyrimidine Photolyase, subunit A, domain 3"/>
    <property type="match status" value="1"/>
</dbReference>
<feature type="binding site" evidence="3">
    <location>
        <begin position="83"/>
        <end position="90"/>
    </location>
    <ligand>
        <name>FAD</name>
        <dbReference type="ChEBI" id="CHEBI:57692"/>
    </ligand>
</feature>
<dbReference type="InterPro" id="IPR002081">
    <property type="entry name" value="Cryptochrome/DNA_photolyase_1"/>
</dbReference>
<dbReference type="GO" id="GO:0003904">
    <property type="term" value="F:deoxyribodipyrimidine photo-lyase activity"/>
    <property type="evidence" value="ECO:0007669"/>
    <property type="project" value="UniProtKB-EC"/>
</dbReference>
<dbReference type="RefSeq" id="WP_050674053.1">
    <property type="nucleotide sequence ID" value="NZ_CVRL01000039.1"/>
</dbReference>
<dbReference type="Proteomes" id="UP000043764">
    <property type="component" value="Unassembled WGS sequence"/>
</dbReference>
<keyword evidence="6" id="KW-1185">Reference proteome</keyword>
<dbReference type="Gene3D" id="1.25.40.80">
    <property type="match status" value="1"/>
</dbReference>
<dbReference type="GO" id="GO:0005737">
    <property type="term" value="C:cytoplasm"/>
    <property type="evidence" value="ECO:0007669"/>
    <property type="project" value="TreeGrafter"/>
</dbReference>
<evidence type="ECO:0000256" key="3">
    <source>
        <dbReference type="PIRSR" id="PIRSR602081-1"/>
    </source>
</evidence>
<gene>
    <name evidence="5" type="primary">phrA_2</name>
    <name evidence="5" type="ORF">NIT7321_03168</name>
</gene>
<dbReference type="GO" id="GO:0003677">
    <property type="term" value="F:DNA binding"/>
    <property type="evidence" value="ECO:0007669"/>
    <property type="project" value="TreeGrafter"/>
</dbReference>
<dbReference type="EC" id="4.1.99.3" evidence="5"/>
<keyword evidence="5" id="KW-0456">Lyase</keyword>
<evidence type="ECO:0000313" key="6">
    <source>
        <dbReference type="Proteomes" id="UP000043764"/>
    </source>
</evidence>
<dbReference type="GO" id="GO:0043153">
    <property type="term" value="P:entrainment of circadian clock by photoperiod"/>
    <property type="evidence" value="ECO:0007669"/>
    <property type="project" value="TreeGrafter"/>
</dbReference>
<feature type="domain" description="Cryptochrome/DNA photolyase FAD-binding" evidence="4">
    <location>
        <begin position="80"/>
        <end position="213"/>
    </location>
</feature>
<dbReference type="EMBL" id="CVRL01000039">
    <property type="protein sequence ID" value="CRL12294.1"/>
    <property type="molecule type" value="Genomic_DNA"/>
</dbReference>
<sequence length="399" mass="44832">MDGEHQNAFTWQPTRAVGLQRLQDFLPHAAQTYARLRNYDGRHASAVSCLSPWVRHRLITEQEILQQVLSSWPLQNSEKFVQEVFWRGYFKGWLQHHPTVWSTYHEALPDLIDRHGSSGDYRNAVEGRTGIDCFDHWARELVETGYMHNHARMWFASIWIFTLRLPWQLGADFFLRHLMDGDPASNTLSWRWVGGLHTKGKTYLARADNIAEFTDGRFNPAGQLSEEAPALEEGCEHPRLTGLSLGDPLPATPFLLLLTEDDLEFAASLSSPPADILVLGAAERGSPLATGRVAQTFRNAALSDAALRWADDQSPSLSSEHDIVSRAQSLGVRDVVTSFAPVGPNADRLANLRQALSREGITLHFVQQTYDAAIWPHGSKGFFALKKKIPQLLEQLKIP</sequence>
<feature type="binding site" evidence="3">
    <location>
        <position position="80"/>
    </location>
    <ligand>
        <name>FAD</name>
        <dbReference type="ChEBI" id="CHEBI:57692"/>
    </ligand>
</feature>
<name>A0A0H5D5I4_9RHOB</name>
<accession>A0A0H5D5I4</accession>
<reference evidence="6" key="1">
    <citation type="submission" date="2015-05" db="EMBL/GenBank/DDBJ databases">
        <authorList>
            <person name="Rodrigo-Torres Lidia"/>
            <person name="Arahal R.David."/>
        </authorList>
    </citation>
    <scope>NUCLEOTIDE SEQUENCE [LARGE SCALE GENOMIC DNA]</scope>
    <source>
        <strain evidence="6">CECT 7321</strain>
    </source>
</reference>
<dbReference type="STRING" id="481446.NIT7645_01882"/>
<proteinExistence type="predicted"/>
<dbReference type="AlphaFoldDB" id="A0A0H5D5I4"/>
<keyword evidence="2 3" id="KW-0274">FAD</keyword>
<dbReference type="PANTHER" id="PTHR11455">
    <property type="entry name" value="CRYPTOCHROME"/>
    <property type="match status" value="1"/>
</dbReference>
<comment type="cofactor">
    <cofactor evidence="3">
        <name>FAD</name>
        <dbReference type="ChEBI" id="CHEBI:57692"/>
    </cofactor>
    <text evidence="3">Binds 1 FAD per subunit.</text>
</comment>
<evidence type="ECO:0000313" key="5">
    <source>
        <dbReference type="EMBL" id="CRL12294.1"/>
    </source>
</evidence>
<evidence type="ECO:0000256" key="1">
    <source>
        <dbReference type="ARBA" id="ARBA00022630"/>
    </source>
</evidence>
<dbReference type="InterPro" id="IPR005101">
    <property type="entry name" value="Cryptochr/Photolyase_FAD-bd"/>
</dbReference>
<protein>
    <submittedName>
        <fullName evidence="5">Deoxyribodipyrimidine photo-lyase</fullName>
        <ecNumber evidence="5">4.1.99.3</ecNumber>
    </submittedName>
</protein>
<dbReference type="GO" id="GO:0032922">
    <property type="term" value="P:circadian regulation of gene expression"/>
    <property type="evidence" value="ECO:0007669"/>
    <property type="project" value="TreeGrafter"/>
</dbReference>
<feature type="binding site" evidence="3">
    <location>
        <position position="33"/>
    </location>
    <ligand>
        <name>FAD</name>
        <dbReference type="ChEBI" id="CHEBI:57692"/>
    </ligand>
</feature>
<organism evidence="5 6">
    <name type="scientific">Phaeobacter italicus</name>
    <dbReference type="NCBI Taxonomy" id="481446"/>
    <lineage>
        <taxon>Bacteria</taxon>
        <taxon>Pseudomonadati</taxon>
        <taxon>Pseudomonadota</taxon>
        <taxon>Alphaproteobacteria</taxon>
        <taxon>Rhodobacterales</taxon>
        <taxon>Roseobacteraceae</taxon>
        <taxon>Phaeobacter</taxon>
    </lineage>
</organism>
<dbReference type="SUPFAM" id="SSF48173">
    <property type="entry name" value="Cryptochrome/photolyase FAD-binding domain"/>
    <property type="match status" value="1"/>
</dbReference>
<dbReference type="InterPro" id="IPR036134">
    <property type="entry name" value="Crypto/Photolyase_FAD-like_sf"/>
</dbReference>
<dbReference type="Pfam" id="PF03441">
    <property type="entry name" value="FAD_binding_7"/>
    <property type="match status" value="1"/>
</dbReference>
<dbReference type="GO" id="GO:0071949">
    <property type="term" value="F:FAD binding"/>
    <property type="evidence" value="ECO:0007669"/>
    <property type="project" value="TreeGrafter"/>
</dbReference>